<dbReference type="Pfam" id="PF07366">
    <property type="entry name" value="SnoaL"/>
    <property type="match status" value="1"/>
</dbReference>
<dbReference type="EMBL" id="CADCUO010000043">
    <property type="protein sequence ID" value="CAA9377807.1"/>
    <property type="molecule type" value="Genomic_DNA"/>
</dbReference>
<proteinExistence type="predicted"/>
<sequence length="107" mass="11959">MSNPDPKEIVRRLINEVMNTGNVSVLDELYTPQLAPIAHQWVGPFLASFSNVRMRIVQLVAEGETVVGRFACSGTHSGTWPGQPPTGRRFTNVAEVYFFRVVNGRDR</sequence>
<evidence type="ECO:0008006" key="2">
    <source>
        <dbReference type="Google" id="ProtNLM"/>
    </source>
</evidence>
<reference evidence="1" key="1">
    <citation type="submission" date="2020-02" db="EMBL/GenBank/DDBJ databases">
        <authorList>
            <person name="Meier V. D."/>
        </authorList>
    </citation>
    <scope>NUCLEOTIDE SEQUENCE</scope>
    <source>
        <strain evidence="1">AVDCRST_MAG75</strain>
    </source>
</reference>
<gene>
    <name evidence="1" type="ORF">AVDCRST_MAG75-697</name>
</gene>
<organism evidence="1">
    <name type="scientific">uncultured Propionibacteriaceae bacterium</name>
    <dbReference type="NCBI Taxonomy" id="257457"/>
    <lineage>
        <taxon>Bacteria</taxon>
        <taxon>Bacillati</taxon>
        <taxon>Actinomycetota</taxon>
        <taxon>Actinomycetes</taxon>
        <taxon>Propionibacteriales</taxon>
        <taxon>Propionibacteriaceae</taxon>
        <taxon>environmental samples</taxon>
    </lineage>
</organism>
<accession>A0A6J4N868</accession>
<dbReference type="AlphaFoldDB" id="A0A6J4N868"/>
<dbReference type="GO" id="GO:0030638">
    <property type="term" value="P:polyketide metabolic process"/>
    <property type="evidence" value="ECO:0007669"/>
    <property type="project" value="InterPro"/>
</dbReference>
<protein>
    <recommendedName>
        <fullName evidence="2">SnoaL-like domain-containing protein</fullName>
    </recommendedName>
</protein>
<dbReference type="InterPro" id="IPR032710">
    <property type="entry name" value="NTF2-like_dom_sf"/>
</dbReference>
<name>A0A6J4N868_9ACTN</name>
<dbReference type="SUPFAM" id="SSF54427">
    <property type="entry name" value="NTF2-like"/>
    <property type="match status" value="1"/>
</dbReference>
<dbReference type="Gene3D" id="3.10.450.50">
    <property type="match status" value="1"/>
</dbReference>
<evidence type="ECO:0000313" key="1">
    <source>
        <dbReference type="EMBL" id="CAA9377807.1"/>
    </source>
</evidence>
<dbReference type="InterPro" id="IPR009959">
    <property type="entry name" value="Cyclase_SnoaL-like"/>
</dbReference>